<name>T1K0D0_TETUR</name>
<protein>
    <submittedName>
        <fullName evidence="1">Uncharacterized protein</fullName>
    </submittedName>
</protein>
<dbReference type="Proteomes" id="UP000015104">
    <property type="component" value="Unassembled WGS sequence"/>
</dbReference>
<evidence type="ECO:0000313" key="2">
    <source>
        <dbReference type="Proteomes" id="UP000015104"/>
    </source>
</evidence>
<dbReference type="EMBL" id="CAEY01001139">
    <property type="status" value="NOT_ANNOTATED_CDS"/>
    <property type="molecule type" value="Genomic_DNA"/>
</dbReference>
<accession>T1K0D0</accession>
<keyword evidence="2" id="KW-1185">Reference proteome</keyword>
<reference evidence="2" key="1">
    <citation type="submission" date="2011-08" db="EMBL/GenBank/DDBJ databases">
        <authorList>
            <person name="Rombauts S."/>
        </authorList>
    </citation>
    <scope>NUCLEOTIDE SEQUENCE</scope>
    <source>
        <strain evidence="2">London</strain>
    </source>
</reference>
<organism evidence="1 2">
    <name type="scientific">Tetranychus urticae</name>
    <name type="common">Two-spotted spider mite</name>
    <dbReference type="NCBI Taxonomy" id="32264"/>
    <lineage>
        <taxon>Eukaryota</taxon>
        <taxon>Metazoa</taxon>
        <taxon>Ecdysozoa</taxon>
        <taxon>Arthropoda</taxon>
        <taxon>Chelicerata</taxon>
        <taxon>Arachnida</taxon>
        <taxon>Acari</taxon>
        <taxon>Acariformes</taxon>
        <taxon>Trombidiformes</taxon>
        <taxon>Prostigmata</taxon>
        <taxon>Eleutherengona</taxon>
        <taxon>Raphignathae</taxon>
        <taxon>Tetranychoidea</taxon>
        <taxon>Tetranychidae</taxon>
        <taxon>Tetranychus</taxon>
    </lineage>
</organism>
<evidence type="ECO:0000313" key="1">
    <source>
        <dbReference type="EnsemblMetazoa" id="tetur03g07320.1"/>
    </source>
</evidence>
<proteinExistence type="predicted"/>
<reference evidence="1" key="2">
    <citation type="submission" date="2015-06" db="UniProtKB">
        <authorList>
            <consortium name="EnsemblMetazoa"/>
        </authorList>
    </citation>
    <scope>IDENTIFICATION</scope>
</reference>
<dbReference type="EnsemblMetazoa" id="tetur03g07320.1">
    <property type="protein sequence ID" value="tetur03g07320.1"/>
    <property type="gene ID" value="tetur03g07320"/>
</dbReference>
<sequence length="23" mass="2814">MTLVNLKSNPKIIKIDWWQSNER</sequence>
<dbReference type="AlphaFoldDB" id="T1K0D0"/>
<dbReference type="HOGENOM" id="CLU_3423436_0_0_1"/>